<evidence type="ECO:0000256" key="1">
    <source>
        <dbReference type="ARBA" id="ARBA00010716"/>
    </source>
</evidence>
<comment type="pathway">
    <text evidence="8">Amino-sugar metabolism; N-acetylneuraminate degradation; D-fructose 6-phosphate from N-acetylneuraminate: step 4/5.</text>
</comment>
<feature type="binding site" evidence="12">
    <location>
        <position position="200"/>
    </location>
    <ligand>
        <name>Zn(2+)</name>
        <dbReference type="ChEBI" id="CHEBI:29105"/>
    </ligand>
</feature>
<evidence type="ECO:0000313" key="14">
    <source>
        <dbReference type="EMBL" id="RHJ63334.1"/>
    </source>
</evidence>
<evidence type="ECO:0000256" key="9">
    <source>
        <dbReference type="PIRNR" id="PIRNR038994"/>
    </source>
</evidence>
<feature type="binding site" evidence="12">
    <location>
        <position position="218"/>
    </location>
    <ligand>
        <name>Zn(2+)</name>
        <dbReference type="ChEBI" id="CHEBI:29105"/>
    </ligand>
</feature>
<evidence type="ECO:0000256" key="12">
    <source>
        <dbReference type="PIRSR" id="PIRSR038994-3"/>
    </source>
</evidence>
<comment type="cofactor">
    <cofactor evidence="12">
        <name>a divalent metal cation</name>
        <dbReference type="ChEBI" id="CHEBI:60240"/>
    </cofactor>
    <text evidence="12">Binds 1 divalent metal cation per subunit.</text>
</comment>
<comment type="catalytic activity">
    <reaction evidence="7">
        <text>N-acetyl-D-glucosamine 6-phosphate + H2O = D-glucosamine 6-phosphate + acetate</text>
        <dbReference type="Rhea" id="RHEA:22936"/>
        <dbReference type="ChEBI" id="CHEBI:15377"/>
        <dbReference type="ChEBI" id="CHEBI:30089"/>
        <dbReference type="ChEBI" id="CHEBI:57513"/>
        <dbReference type="ChEBI" id="CHEBI:58725"/>
        <dbReference type="EC" id="3.5.1.25"/>
    </reaction>
</comment>
<evidence type="ECO:0000256" key="6">
    <source>
        <dbReference type="ARBA" id="ARBA00023277"/>
    </source>
</evidence>
<evidence type="ECO:0000313" key="15">
    <source>
        <dbReference type="Proteomes" id="UP000285832"/>
    </source>
</evidence>
<feature type="domain" description="Amidohydrolase-related" evidence="13">
    <location>
        <begin position="58"/>
        <end position="367"/>
    </location>
</feature>
<evidence type="ECO:0000256" key="3">
    <source>
        <dbReference type="ARBA" id="ARBA00018029"/>
    </source>
</evidence>
<dbReference type="GO" id="GO:0008448">
    <property type="term" value="F:N-acetylglucosamine-6-phosphate deacetylase activity"/>
    <property type="evidence" value="ECO:0007669"/>
    <property type="project" value="UniProtKB-EC"/>
</dbReference>
<gene>
    <name evidence="14" type="primary">nagA</name>
    <name evidence="14" type="ORF">DW116_03275</name>
</gene>
<dbReference type="PANTHER" id="PTHR11113:SF14">
    <property type="entry name" value="N-ACETYLGLUCOSAMINE-6-PHOSPHATE DEACETYLASE"/>
    <property type="match status" value="1"/>
</dbReference>
<dbReference type="GO" id="GO:0006046">
    <property type="term" value="P:N-acetylglucosamine catabolic process"/>
    <property type="evidence" value="ECO:0007669"/>
    <property type="project" value="TreeGrafter"/>
</dbReference>
<evidence type="ECO:0000256" key="8">
    <source>
        <dbReference type="ARBA" id="ARBA00060590"/>
    </source>
</evidence>
<dbReference type="SUPFAM" id="SSF51338">
    <property type="entry name" value="Composite domain of metallo-dependent hydrolases"/>
    <property type="match status" value="1"/>
</dbReference>
<dbReference type="InterPro" id="IPR006680">
    <property type="entry name" value="Amidohydro-rel"/>
</dbReference>
<dbReference type="NCBIfam" id="TIGR00221">
    <property type="entry name" value="nagA"/>
    <property type="match status" value="1"/>
</dbReference>
<keyword evidence="6 9" id="KW-0119">Carbohydrate metabolism</keyword>
<dbReference type="SUPFAM" id="SSF51556">
    <property type="entry name" value="Metallo-dependent hydrolases"/>
    <property type="match status" value="1"/>
</dbReference>
<evidence type="ECO:0000256" key="2">
    <source>
        <dbReference type="ARBA" id="ARBA00011899"/>
    </source>
</evidence>
<dbReference type="PANTHER" id="PTHR11113">
    <property type="entry name" value="N-ACETYLGLUCOSAMINE-6-PHOSPHATE DEACETYLASE"/>
    <property type="match status" value="1"/>
</dbReference>
<keyword evidence="4 12" id="KW-0479">Metal-binding</keyword>
<dbReference type="InterPro" id="IPR032466">
    <property type="entry name" value="Metal_Hydrolase"/>
</dbReference>
<protein>
    <recommendedName>
        <fullName evidence="3">N-acetylglucosamine-6-phosphate deacetylase</fullName>
        <ecNumber evidence="2">3.5.1.25</ecNumber>
    </recommendedName>
</protein>
<dbReference type="Proteomes" id="UP000285832">
    <property type="component" value="Unassembled WGS sequence"/>
</dbReference>
<dbReference type="Pfam" id="PF01979">
    <property type="entry name" value="Amidohydro_1"/>
    <property type="match status" value="1"/>
</dbReference>
<evidence type="ECO:0000256" key="5">
    <source>
        <dbReference type="ARBA" id="ARBA00022801"/>
    </source>
</evidence>
<evidence type="ECO:0000256" key="7">
    <source>
        <dbReference type="ARBA" id="ARBA00047647"/>
    </source>
</evidence>
<organism evidence="14 15">
    <name type="scientific">[Ruminococcus] lactaris</name>
    <dbReference type="NCBI Taxonomy" id="46228"/>
    <lineage>
        <taxon>Bacteria</taxon>
        <taxon>Bacillati</taxon>
        <taxon>Bacillota</taxon>
        <taxon>Clostridia</taxon>
        <taxon>Lachnospirales</taxon>
        <taxon>Lachnospiraceae</taxon>
        <taxon>Mediterraneibacter</taxon>
    </lineage>
</organism>
<dbReference type="EC" id="3.5.1.25" evidence="2"/>
<name>A0A415D8P8_9FIRM</name>
<dbReference type="InterPro" id="IPR011059">
    <property type="entry name" value="Metal-dep_hydrolase_composite"/>
</dbReference>
<evidence type="ECO:0000259" key="13">
    <source>
        <dbReference type="Pfam" id="PF01979"/>
    </source>
</evidence>
<feature type="binding site" evidence="11">
    <location>
        <begin position="221"/>
        <end position="222"/>
    </location>
    <ligand>
        <name>substrate</name>
    </ligand>
</feature>
<dbReference type="CDD" id="cd00854">
    <property type="entry name" value="NagA"/>
    <property type="match status" value="1"/>
</dbReference>
<comment type="caution">
    <text evidence="14">The sequence shown here is derived from an EMBL/GenBank/DDBJ whole genome shotgun (WGS) entry which is preliminary data.</text>
</comment>
<sequence length="381" mass="42248">MEEREKLMKVLKNKIIYTGNGKIDNGYIRFNQRISEVDEMRNFVPQEDDEIIETDATYVIPGFIDVHSHGGYGKDSMDASADEIDWMVRQMAAKEGITTYFCTTMTQTYDNIEKAMVQIKEAAEKNPIIQGIHLEGPFISVNYKGAQDASYIKKPDEKALAHWNELSGNRIRVVTYAPEEATEEFENWCLSNRIVPSAGHSDATYDQLVASRACHVTHLYNAQRGLKHREPGVTGYGLLTDGVNTELICDGIHIRPQMIALAHKVKGSDGIELITDSMRAKGMPEGKSELGGQVVYVKDGTARLEDGTIAGSVLTYIKAFQNIIKFTGVSIEDAVKMSSGNQAKEFGLTQKGAIKTGKDADFVLLDEELELKGTISFGEMM</sequence>
<feature type="binding site" evidence="11">
    <location>
        <position position="229"/>
    </location>
    <ligand>
        <name>substrate</name>
    </ligand>
</feature>
<dbReference type="Gene3D" id="2.30.40.10">
    <property type="entry name" value="Urease, subunit C, domain 1"/>
    <property type="match status" value="1"/>
</dbReference>
<dbReference type="AlphaFoldDB" id="A0A415D8P8"/>
<feature type="binding site" evidence="12">
    <location>
        <position position="135"/>
    </location>
    <ligand>
        <name>Zn(2+)</name>
        <dbReference type="ChEBI" id="CHEBI:29105"/>
    </ligand>
</feature>
<comment type="similarity">
    <text evidence="1 9">Belongs to the metallo-dependent hydrolases superfamily. NagA family.</text>
</comment>
<feature type="binding site" evidence="11">
    <location>
        <position position="253"/>
    </location>
    <ligand>
        <name>substrate</name>
    </ligand>
</feature>
<feature type="binding site" evidence="11">
    <location>
        <begin position="309"/>
        <end position="311"/>
    </location>
    <ligand>
        <name>substrate</name>
    </ligand>
</feature>
<dbReference type="EMBL" id="QRMI01000005">
    <property type="protein sequence ID" value="RHJ63334.1"/>
    <property type="molecule type" value="Genomic_DNA"/>
</dbReference>
<feature type="binding site" evidence="11">
    <location>
        <position position="146"/>
    </location>
    <ligand>
        <name>substrate</name>
    </ligand>
</feature>
<dbReference type="InterPro" id="IPR003764">
    <property type="entry name" value="GlcNAc_6-P_deAcase"/>
</dbReference>
<dbReference type="GO" id="GO:0046872">
    <property type="term" value="F:metal ion binding"/>
    <property type="evidence" value="ECO:0007669"/>
    <property type="project" value="UniProtKB-KW"/>
</dbReference>
<accession>A0A415D8P8</accession>
<evidence type="ECO:0000256" key="4">
    <source>
        <dbReference type="ARBA" id="ARBA00022723"/>
    </source>
</evidence>
<dbReference type="PIRSF" id="PIRSF038994">
    <property type="entry name" value="NagA"/>
    <property type="match status" value="1"/>
</dbReference>
<dbReference type="FunFam" id="3.20.20.140:FF:000004">
    <property type="entry name" value="N-acetylglucosamine-6-phosphate deacetylase"/>
    <property type="match status" value="1"/>
</dbReference>
<proteinExistence type="inferred from homology"/>
<feature type="active site" description="Proton donor/acceptor" evidence="10">
    <location>
        <position position="276"/>
    </location>
</feature>
<dbReference type="Gene3D" id="3.20.20.140">
    <property type="entry name" value="Metal-dependent hydrolases"/>
    <property type="match status" value="1"/>
</dbReference>
<evidence type="ECO:0000256" key="10">
    <source>
        <dbReference type="PIRSR" id="PIRSR038994-1"/>
    </source>
</evidence>
<keyword evidence="5 9" id="KW-0378">Hydrolase</keyword>
<reference evidence="14 15" key="1">
    <citation type="submission" date="2018-08" db="EMBL/GenBank/DDBJ databases">
        <title>A genome reference for cultivated species of the human gut microbiota.</title>
        <authorList>
            <person name="Zou Y."/>
            <person name="Xue W."/>
            <person name="Luo G."/>
        </authorList>
    </citation>
    <scope>NUCLEOTIDE SEQUENCE [LARGE SCALE GENOMIC DNA]</scope>
    <source>
        <strain evidence="14 15">AM09-9</strain>
    </source>
</reference>
<evidence type="ECO:0000256" key="11">
    <source>
        <dbReference type="PIRSR" id="PIRSR038994-2"/>
    </source>
</evidence>